<dbReference type="AlphaFoldDB" id="A0A803MTL3"/>
<feature type="region of interest" description="Disordered" evidence="3">
    <location>
        <begin position="549"/>
        <end position="592"/>
    </location>
</feature>
<keyword evidence="4" id="KW-0812">Transmembrane</keyword>
<reference evidence="7" key="2">
    <citation type="submission" date="2021-03" db="UniProtKB">
        <authorList>
            <consortium name="EnsemblPlants"/>
        </authorList>
    </citation>
    <scope>IDENTIFICATION</scope>
</reference>
<dbReference type="PANTHER" id="PTHR46929:SF23">
    <property type="entry name" value="L10-INTERACTING MYB DOMAIN-CONTAINING PROTEIN-LIKE"/>
    <property type="match status" value="1"/>
</dbReference>
<evidence type="ECO:0000256" key="4">
    <source>
        <dbReference type="SAM" id="Phobius"/>
    </source>
</evidence>
<protein>
    <recommendedName>
        <fullName evidence="9">Transposase</fullName>
    </recommendedName>
</protein>
<dbReference type="GO" id="GO:0046872">
    <property type="term" value="F:metal ion binding"/>
    <property type="evidence" value="ECO:0007669"/>
    <property type="project" value="UniProtKB-KW"/>
</dbReference>
<reference evidence="7" key="1">
    <citation type="journal article" date="2017" name="Nature">
        <title>The genome of Chenopodium quinoa.</title>
        <authorList>
            <person name="Jarvis D.E."/>
            <person name="Ho Y.S."/>
            <person name="Lightfoot D.J."/>
            <person name="Schmoeckel S.M."/>
            <person name="Li B."/>
            <person name="Borm T.J.A."/>
            <person name="Ohyanagi H."/>
            <person name="Mineta K."/>
            <person name="Michell C.T."/>
            <person name="Saber N."/>
            <person name="Kharbatia N.M."/>
            <person name="Rupper R.R."/>
            <person name="Sharp A.R."/>
            <person name="Dally N."/>
            <person name="Boughton B.A."/>
            <person name="Woo Y.H."/>
            <person name="Gao G."/>
            <person name="Schijlen E.G.W.M."/>
            <person name="Guo X."/>
            <person name="Momin A.A."/>
            <person name="Negrao S."/>
            <person name="Al-Babili S."/>
            <person name="Gehring C."/>
            <person name="Roessner U."/>
            <person name="Jung C."/>
            <person name="Murphy K."/>
            <person name="Arold S.T."/>
            <person name="Gojobori T."/>
            <person name="van der Linden C.G."/>
            <person name="van Loo E.N."/>
            <person name="Jellen E.N."/>
            <person name="Maughan P.J."/>
            <person name="Tester M."/>
        </authorList>
    </citation>
    <scope>NUCLEOTIDE SEQUENCE [LARGE SCALE GENOMIC DNA]</scope>
    <source>
        <strain evidence="7">cv. PI 614886</strain>
    </source>
</reference>
<comment type="cofactor">
    <cofactor evidence="1">
        <name>a divalent metal cation</name>
        <dbReference type="ChEBI" id="CHEBI:60240"/>
    </cofactor>
</comment>
<evidence type="ECO:0000313" key="7">
    <source>
        <dbReference type="EnsemblPlants" id="AUR62035004-RA:cds"/>
    </source>
</evidence>
<keyword evidence="4" id="KW-1133">Transmembrane helix</keyword>
<dbReference type="Proteomes" id="UP000596660">
    <property type="component" value="Unplaced"/>
</dbReference>
<evidence type="ECO:0000313" key="8">
    <source>
        <dbReference type="Proteomes" id="UP000596660"/>
    </source>
</evidence>
<feature type="compositionally biased region" description="Basic and acidic residues" evidence="3">
    <location>
        <begin position="29"/>
        <end position="58"/>
    </location>
</feature>
<evidence type="ECO:0000256" key="1">
    <source>
        <dbReference type="ARBA" id="ARBA00001968"/>
    </source>
</evidence>
<evidence type="ECO:0008006" key="9">
    <source>
        <dbReference type="Google" id="ProtNLM"/>
    </source>
</evidence>
<dbReference type="Pfam" id="PF13359">
    <property type="entry name" value="DDE_Tnp_4"/>
    <property type="match status" value="1"/>
</dbReference>
<evidence type="ECO:0000259" key="5">
    <source>
        <dbReference type="Pfam" id="PF12776"/>
    </source>
</evidence>
<keyword evidence="8" id="KW-1185">Reference proteome</keyword>
<keyword evidence="2" id="KW-0479">Metal-binding</keyword>
<sequence>MDTHRRQRIEDSENEDSISAPIEEDSASEDERQAYDSNEDKLKRRSSRVERWNPERSRGSHGNQGFKQTNNMILKLVLVMEPERGLSTQKSSKMANDTKGIVIGVVAAIIACYLAFLNERRSKTRRLRIIRQTYINRDSLRPEIINSVFYCDFVKPQASPLPSEIQNNPRFFPWFEDFIGAIDGTHIRASVPIEMQGRFRGRKGGTTQNMLGAVDFDMKFTYVLAGWEGSAHDSKVLQDALKRGFKVPKGKYYLADAGYGDRKGFMPPYRRTRYHLKEYTNNPPENERELFNLRHSSLRMVVERAFRVLKKRFRVLDAEPFWPYETQVDVVLACCVLHNYLRGVDPNDPITREVEVEMTSQDLQHMGEARTQGIQRQENQQIGRKRNAIATAMWTVKNEEKKANFRWSKDMSKELLNFLAEEVKKGNRPNNTFRTSSFVAAAKIISEKFQTNCTSEHVENHMKTVRNAWVAISTVRNNSGFGWNDNLKMVTASPTAYATYVKEYPKYEKFLNRKIDMYEEMAIVVGKDLARGNFSKTFVDIDVDASMESGQPSMTIDSVPSKAESKADSGTSSGSRPHRKRSRTDEGSEMEHISAQLQEVVSALKKFSNNQLDVEKLYDEIMKMEDIEEGVRVAVFDHLVEREMLVKAFLTKSLPLRKLWIEKFVKNYKH</sequence>
<organism evidence="7 8">
    <name type="scientific">Chenopodium quinoa</name>
    <name type="common">Quinoa</name>
    <dbReference type="NCBI Taxonomy" id="63459"/>
    <lineage>
        <taxon>Eukaryota</taxon>
        <taxon>Viridiplantae</taxon>
        <taxon>Streptophyta</taxon>
        <taxon>Embryophyta</taxon>
        <taxon>Tracheophyta</taxon>
        <taxon>Spermatophyta</taxon>
        <taxon>Magnoliopsida</taxon>
        <taxon>eudicotyledons</taxon>
        <taxon>Gunneridae</taxon>
        <taxon>Pentapetalae</taxon>
        <taxon>Caryophyllales</taxon>
        <taxon>Chenopodiaceae</taxon>
        <taxon>Chenopodioideae</taxon>
        <taxon>Atripliceae</taxon>
        <taxon>Chenopodium</taxon>
    </lineage>
</organism>
<feature type="compositionally biased region" description="Basic and acidic residues" evidence="3">
    <location>
        <begin position="1"/>
        <end position="11"/>
    </location>
</feature>
<accession>A0A803MTL3</accession>
<dbReference type="OMA" id="GPNEVIN"/>
<feature type="compositionally biased region" description="Polar residues" evidence="3">
    <location>
        <begin position="549"/>
        <end position="558"/>
    </location>
</feature>
<dbReference type="InterPro" id="IPR024752">
    <property type="entry name" value="Myb/SANT-like_dom"/>
</dbReference>
<dbReference type="PANTHER" id="PTHR46929">
    <property type="entry name" value="EXPRESSED PROTEIN"/>
    <property type="match status" value="1"/>
</dbReference>
<feature type="domain" description="DDE Tnp4" evidence="6">
    <location>
        <begin position="182"/>
        <end position="339"/>
    </location>
</feature>
<feature type="domain" description="Myb/SANT-like" evidence="5">
    <location>
        <begin position="406"/>
        <end position="500"/>
    </location>
</feature>
<feature type="region of interest" description="Disordered" evidence="3">
    <location>
        <begin position="1"/>
        <end position="66"/>
    </location>
</feature>
<proteinExistence type="predicted"/>
<name>A0A803MTL3_CHEQI</name>
<feature type="compositionally biased region" description="Basic and acidic residues" evidence="3">
    <location>
        <begin position="583"/>
        <end position="592"/>
    </location>
</feature>
<keyword evidence="4" id="KW-0472">Membrane</keyword>
<evidence type="ECO:0000256" key="3">
    <source>
        <dbReference type="SAM" id="MobiDB-lite"/>
    </source>
</evidence>
<dbReference type="InterPro" id="IPR027806">
    <property type="entry name" value="HARBI1_dom"/>
</dbReference>
<evidence type="ECO:0000256" key="2">
    <source>
        <dbReference type="ARBA" id="ARBA00022723"/>
    </source>
</evidence>
<dbReference type="Gramene" id="AUR62035004-RA">
    <property type="protein sequence ID" value="AUR62035004-RA:cds"/>
    <property type="gene ID" value="AUR62035004"/>
</dbReference>
<evidence type="ECO:0000259" key="6">
    <source>
        <dbReference type="Pfam" id="PF13359"/>
    </source>
</evidence>
<feature type="compositionally biased region" description="Acidic residues" evidence="3">
    <location>
        <begin position="12"/>
        <end position="28"/>
    </location>
</feature>
<dbReference type="EnsemblPlants" id="AUR62035004-RA">
    <property type="protein sequence ID" value="AUR62035004-RA:cds"/>
    <property type="gene ID" value="AUR62035004"/>
</dbReference>
<dbReference type="Pfam" id="PF12776">
    <property type="entry name" value="Myb_DNA-bind_3"/>
    <property type="match status" value="1"/>
</dbReference>
<feature type="transmembrane region" description="Helical" evidence="4">
    <location>
        <begin position="100"/>
        <end position="117"/>
    </location>
</feature>